<feature type="DNA-binding region" description="H-T-H motif" evidence="4">
    <location>
        <begin position="35"/>
        <end position="54"/>
    </location>
</feature>
<evidence type="ECO:0000259" key="5">
    <source>
        <dbReference type="PROSITE" id="PS50977"/>
    </source>
</evidence>
<feature type="domain" description="HTH tetR-type" evidence="5">
    <location>
        <begin position="12"/>
        <end position="72"/>
    </location>
</feature>
<evidence type="ECO:0000256" key="1">
    <source>
        <dbReference type="ARBA" id="ARBA00023015"/>
    </source>
</evidence>
<dbReference type="Gene3D" id="1.10.357.10">
    <property type="entry name" value="Tetracycline Repressor, domain 2"/>
    <property type="match status" value="1"/>
</dbReference>
<dbReference type="PANTHER" id="PTHR30055">
    <property type="entry name" value="HTH-TYPE TRANSCRIPTIONAL REGULATOR RUTR"/>
    <property type="match status" value="1"/>
</dbReference>
<dbReference type="InterPro" id="IPR050109">
    <property type="entry name" value="HTH-type_TetR-like_transc_reg"/>
</dbReference>
<dbReference type="PANTHER" id="PTHR30055:SF234">
    <property type="entry name" value="HTH-TYPE TRANSCRIPTIONAL REGULATOR BETI"/>
    <property type="match status" value="1"/>
</dbReference>
<evidence type="ECO:0000256" key="3">
    <source>
        <dbReference type="ARBA" id="ARBA00023163"/>
    </source>
</evidence>
<keyword evidence="7" id="KW-1185">Reference proteome</keyword>
<dbReference type="RefSeq" id="WP_073189816.1">
    <property type="nucleotide sequence ID" value="NZ_FQZG01000069.1"/>
</dbReference>
<dbReference type="GO" id="GO:0003700">
    <property type="term" value="F:DNA-binding transcription factor activity"/>
    <property type="evidence" value="ECO:0007669"/>
    <property type="project" value="TreeGrafter"/>
</dbReference>
<evidence type="ECO:0000256" key="2">
    <source>
        <dbReference type="ARBA" id="ARBA00023125"/>
    </source>
</evidence>
<name>A0A1M6LAX0_9ACTN</name>
<accession>A0A1M6LAX0</accession>
<gene>
    <name evidence="6" type="ORF">SAMN02745244_03029</name>
</gene>
<keyword evidence="2 4" id="KW-0238">DNA-binding</keyword>
<sequence length="222" mass="23827">MEVKPRRDRNMDAKRARILAAASRLFGGGGYAAVTTQAVSDAADVAAGTLFRYARTKADLLLMVYNEEFGTAIEEGRRVAARVANPAEAAYALIAPVLEFNARQPENAIAYQRELLFGHGVMLHREEGLRLVAGLEESIATVLMQSAQVAEASSAEAHRAARLIFGGLHLALAEPSTHAHPDKSTPEELRAQVALVVRGFLDTVNTAPVHITGTETQGDKNS</sequence>
<evidence type="ECO:0000256" key="4">
    <source>
        <dbReference type="PROSITE-ProRule" id="PRU00335"/>
    </source>
</evidence>
<dbReference type="Proteomes" id="UP000184512">
    <property type="component" value="Unassembled WGS sequence"/>
</dbReference>
<dbReference type="GO" id="GO:0000976">
    <property type="term" value="F:transcription cis-regulatory region binding"/>
    <property type="evidence" value="ECO:0007669"/>
    <property type="project" value="TreeGrafter"/>
</dbReference>
<dbReference type="InterPro" id="IPR001647">
    <property type="entry name" value="HTH_TetR"/>
</dbReference>
<keyword evidence="3" id="KW-0804">Transcription</keyword>
<organism evidence="6 7">
    <name type="scientific">Tessaracoccus bendigoensis DSM 12906</name>
    <dbReference type="NCBI Taxonomy" id="1123357"/>
    <lineage>
        <taxon>Bacteria</taxon>
        <taxon>Bacillati</taxon>
        <taxon>Actinomycetota</taxon>
        <taxon>Actinomycetes</taxon>
        <taxon>Propionibacteriales</taxon>
        <taxon>Propionibacteriaceae</taxon>
        <taxon>Tessaracoccus</taxon>
    </lineage>
</organism>
<dbReference type="InterPro" id="IPR009057">
    <property type="entry name" value="Homeodomain-like_sf"/>
</dbReference>
<evidence type="ECO:0000313" key="7">
    <source>
        <dbReference type="Proteomes" id="UP000184512"/>
    </source>
</evidence>
<reference evidence="7" key="1">
    <citation type="submission" date="2016-11" db="EMBL/GenBank/DDBJ databases">
        <authorList>
            <person name="Varghese N."/>
            <person name="Submissions S."/>
        </authorList>
    </citation>
    <scope>NUCLEOTIDE SEQUENCE [LARGE SCALE GENOMIC DNA]</scope>
    <source>
        <strain evidence="7">DSM 12906</strain>
    </source>
</reference>
<evidence type="ECO:0000313" key="6">
    <source>
        <dbReference type="EMBL" id="SHJ68279.1"/>
    </source>
</evidence>
<dbReference type="AlphaFoldDB" id="A0A1M6LAX0"/>
<dbReference type="Pfam" id="PF00440">
    <property type="entry name" value="TetR_N"/>
    <property type="match status" value="1"/>
</dbReference>
<dbReference type="SUPFAM" id="SSF46689">
    <property type="entry name" value="Homeodomain-like"/>
    <property type="match status" value="1"/>
</dbReference>
<dbReference type="PROSITE" id="PS50977">
    <property type="entry name" value="HTH_TETR_2"/>
    <property type="match status" value="1"/>
</dbReference>
<protein>
    <submittedName>
        <fullName evidence="6">Transcriptional regulator, TetR family</fullName>
    </submittedName>
</protein>
<dbReference type="EMBL" id="FQZG01000069">
    <property type="protein sequence ID" value="SHJ68279.1"/>
    <property type="molecule type" value="Genomic_DNA"/>
</dbReference>
<proteinExistence type="predicted"/>
<keyword evidence="1" id="KW-0805">Transcription regulation</keyword>
<dbReference type="OrthoDB" id="3403733at2"/>
<dbReference type="PRINTS" id="PR00455">
    <property type="entry name" value="HTHTETR"/>
</dbReference>
<dbReference type="STRING" id="1123357.SAMN02745244_03029"/>